<keyword evidence="1" id="KW-0808">Transferase</keyword>
<keyword evidence="1" id="KW-0418">Kinase</keyword>
<dbReference type="Proteomes" id="UP000682403">
    <property type="component" value="Unassembled WGS sequence"/>
</dbReference>
<dbReference type="GO" id="GO:0016301">
    <property type="term" value="F:kinase activity"/>
    <property type="evidence" value="ECO:0007669"/>
    <property type="project" value="UniProtKB-KW"/>
</dbReference>
<protein>
    <submittedName>
        <fullName evidence="1">CotH kinase family protein</fullName>
    </submittedName>
</protein>
<dbReference type="EMBL" id="JAGVRK010000001">
    <property type="protein sequence ID" value="MBS2969420.1"/>
    <property type="molecule type" value="Genomic_DNA"/>
</dbReference>
<evidence type="ECO:0000313" key="2">
    <source>
        <dbReference type="Proteomes" id="UP000682403"/>
    </source>
</evidence>
<dbReference type="PANTHER" id="PTHR40050">
    <property type="entry name" value="INNER SPORE COAT PROTEIN H"/>
    <property type="match status" value="1"/>
</dbReference>
<dbReference type="Pfam" id="PF08757">
    <property type="entry name" value="CotH"/>
    <property type="match status" value="1"/>
</dbReference>
<dbReference type="PANTHER" id="PTHR40050:SF1">
    <property type="entry name" value="INNER SPORE COAT PROTEIN H"/>
    <property type="match status" value="1"/>
</dbReference>
<comment type="caution">
    <text evidence="1">The sequence shown here is derived from an EMBL/GenBank/DDBJ whole genome shotgun (WGS) entry which is preliminary data.</text>
</comment>
<organism evidence="1 2">
    <name type="scientific">Metabacillus flavus</name>
    <dbReference type="NCBI Taxonomy" id="2823519"/>
    <lineage>
        <taxon>Bacteria</taxon>
        <taxon>Bacillati</taxon>
        <taxon>Bacillota</taxon>
        <taxon>Bacilli</taxon>
        <taxon>Bacillales</taxon>
        <taxon>Bacillaceae</taxon>
        <taxon>Metabacillus</taxon>
    </lineage>
</organism>
<gene>
    <name evidence="1" type="ORF">J9317_11650</name>
</gene>
<dbReference type="InterPro" id="IPR014867">
    <property type="entry name" value="Spore_coat_CotH_CotH2/3/7"/>
</dbReference>
<sequence length="367" mass="42440">MSSAEASIKKLNCSINPRHLGELKRDLWNDEPLPITLGFQDQSKVHAEIAYRGAHTRKAKKKSYFIKHAGKKTLNGEREFHLNAEYYDPSFMRNALSFKFLDLIGLIVPHWEYVKFYINGKYEGIYLKLESVNEDFAENHRLNPCSIIYAIDGDANFSLHSDLDKSLKNNLLQGYELKTGNKTALKRLTEFIVFINTATHQEFEKRIAEYLNVRQYLTWLAGVVCLQNFDGFVHNYALLLDEQTNQFNIIPWDYDATFGRDVNGTNMGAEYVRIEGYNTLSARLLAIESFKNLYAGLMCSLLDQSFTAKTVAPMIDDLFVQLEPEVQGDPYIGKYLQEFRQEPLFIKDFIQARNDFLSRELSSRGWK</sequence>
<name>A0ABS5LFB5_9BACI</name>
<dbReference type="RefSeq" id="WP_211558781.1">
    <property type="nucleotide sequence ID" value="NZ_JAGVRK010000001.1"/>
</dbReference>
<evidence type="ECO:0000313" key="1">
    <source>
        <dbReference type="EMBL" id="MBS2969420.1"/>
    </source>
</evidence>
<reference evidence="1 2" key="1">
    <citation type="submission" date="2021-04" db="EMBL/GenBank/DDBJ databases">
        <title>Metabacillus sp. strain KIGAM252 whole genome sequence.</title>
        <authorList>
            <person name="Seo M.-J."/>
            <person name="Cho E.-S."/>
            <person name="Hwang C.Y."/>
            <person name="Yoon D.J."/>
        </authorList>
    </citation>
    <scope>NUCLEOTIDE SEQUENCE [LARGE SCALE GENOMIC DNA]</scope>
    <source>
        <strain evidence="1 2">KIGAM252</strain>
    </source>
</reference>
<accession>A0ABS5LFB5</accession>
<proteinExistence type="predicted"/>
<keyword evidence="2" id="KW-1185">Reference proteome</keyword>